<accession>A0A7W7S190</accession>
<dbReference type="AlphaFoldDB" id="A0A7W7S190"/>
<keyword evidence="2" id="KW-1185">Reference proteome</keyword>
<evidence type="ECO:0000313" key="1">
    <source>
        <dbReference type="EMBL" id="MBB4942064.1"/>
    </source>
</evidence>
<comment type="caution">
    <text evidence="1">The sequence shown here is derived from an EMBL/GenBank/DDBJ whole genome shotgun (WGS) entry which is preliminary data.</text>
</comment>
<dbReference type="RefSeq" id="WP_184758094.1">
    <property type="nucleotide sequence ID" value="NZ_BAABEK010000003.1"/>
</dbReference>
<sequence length="62" mass="6632">MGWIFAAVALAFMGLLVLGVLGFRVLLAARELGKEVERTSRRLEPARVLSGRGAGTIHDPKG</sequence>
<proteinExistence type="predicted"/>
<gene>
    <name evidence="1" type="ORF">FHR32_006450</name>
</gene>
<organism evidence="1 2">
    <name type="scientific">Streptosporangium album</name>
    <dbReference type="NCBI Taxonomy" id="47479"/>
    <lineage>
        <taxon>Bacteria</taxon>
        <taxon>Bacillati</taxon>
        <taxon>Actinomycetota</taxon>
        <taxon>Actinomycetes</taxon>
        <taxon>Streptosporangiales</taxon>
        <taxon>Streptosporangiaceae</taxon>
        <taxon>Streptosporangium</taxon>
    </lineage>
</organism>
<evidence type="ECO:0000313" key="2">
    <source>
        <dbReference type="Proteomes" id="UP000534286"/>
    </source>
</evidence>
<name>A0A7W7S190_9ACTN</name>
<reference evidence="1 2" key="1">
    <citation type="submission" date="2020-08" db="EMBL/GenBank/DDBJ databases">
        <title>Sequencing the genomes of 1000 actinobacteria strains.</title>
        <authorList>
            <person name="Klenk H.-P."/>
        </authorList>
    </citation>
    <scope>NUCLEOTIDE SEQUENCE [LARGE SCALE GENOMIC DNA]</scope>
    <source>
        <strain evidence="1 2">DSM 43023</strain>
    </source>
</reference>
<dbReference type="Proteomes" id="UP000534286">
    <property type="component" value="Unassembled WGS sequence"/>
</dbReference>
<protein>
    <submittedName>
        <fullName evidence="1">Uncharacterized protein</fullName>
    </submittedName>
</protein>
<dbReference type="EMBL" id="JACHJU010000003">
    <property type="protein sequence ID" value="MBB4942064.1"/>
    <property type="molecule type" value="Genomic_DNA"/>
</dbReference>